<dbReference type="Proteomes" id="UP001487740">
    <property type="component" value="Unassembled WGS sequence"/>
</dbReference>
<reference evidence="1 2" key="1">
    <citation type="submission" date="2023-03" db="EMBL/GenBank/DDBJ databases">
        <title>High-quality genome of Scylla paramamosain provides insights in environmental adaptation.</title>
        <authorList>
            <person name="Zhang L."/>
        </authorList>
    </citation>
    <scope>NUCLEOTIDE SEQUENCE [LARGE SCALE GENOMIC DNA]</scope>
    <source>
        <strain evidence="1">LZ_2023a</strain>
        <tissue evidence="1">Muscle</tissue>
    </source>
</reference>
<proteinExistence type="predicted"/>
<dbReference type="AlphaFoldDB" id="A0AAW0SFP6"/>
<comment type="caution">
    <text evidence="1">The sequence shown here is derived from an EMBL/GenBank/DDBJ whole genome shotgun (WGS) entry which is preliminary data.</text>
</comment>
<evidence type="ECO:0000313" key="2">
    <source>
        <dbReference type="Proteomes" id="UP001487740"/>
    </source>
</evidence>
<evidence type="ECO:0000313" key="1">
    <source>
        <dbReference type="EMBL" id="KAK8374113.1"/>
    </source>
</evidence>
<accession>A0AAW0SFP6</accession>
<sequence length="255" mass="28859">MQTAVLDKKIDLVDAAQRFVMNLTNNNAFVFNSGCMETKSKIMKKKKNGLGQTLQEIESFFFDSETPRSVIDYYNARTNRTLMQLFVCAQRLFLQYCMTSMCIMTPSMFAMNAYRDGPSSTDHVKFHPAFVNSPLKPETIETLFFDSHMCHSSFTFLPSASPAYSASTRVKMDDKTSEKVKEKVLFVPGEDAMAYESPEFTGAKDGCIKTRDRKAIVRGDFRVDKLLERVSSDFVVKDSNVAVIVMEGLVKTKKI</sequence>
<name>A0AAW0SFP6_SCYPA</name>
<dbReference type="EMBL" id="JARAKH010000601">
    <property type="protein sequence ID" value="KAK8374113.1"/>
    <property type="molecule type" value="Genomic_DNA"/>
</dbReference>
<gene>
    <name evidence="1" type="ORF">O3P69_015535</name>
</gene>
<keyword evidence="2" id="KW-1185">Reference proteome</keyword>
<protein>
    <submittedName>
        <fullName evidence="1">Uncharacterized protein</fullName>
    </submittedName>
</protein>
<organism evidence="1 2">
    <name type="scientific">Scylla paramamosain</name>
    <name type="common">Mud crab</name>
    <dbReference type="NCBI Taxonomy" id="85552"/>
    <lineage>
        <taxon>Eukaryota</taxon>
        <taxon>Metazoa</taxon>
        <taxon>Ecdysozoa</taxon>
        <taxon>Arthropoda</taxon>
        <taxon>Crustacea</taxon>
        <taxon>Multicrustacea</taxon>
        <taxon>Malacostraca</taxon>
        <taxon>Eumalacostraca</taxon>
        <taxon>Eucarida</taxon>
        <taxon>Decapoda</taxon>
        <taxon>Pleocyemata</taxon>
        <taxon>Brachyura</taxon>
        <taxon>Eubrachyura</taxon>
        <taxon>Portunoidea</taxon>
        <taxon>Portunidae</taxon>
        <taxon>Portuninae</taxon>
        <taxon>Scylla</taxon>
    </lineage>
</organism>